<reference evidence="1 2" key="1">
    <citation type="submission" date="2018-08" db="EMBL/GenBank/DDBJ databases">
        <title>A genome reference for cultivated species of the human gut microbiota.</title>
        <authorList>
            <person name="Zou Y."/>
            <person name="Xue W."/>
            <person name="Luo G."/>
        </authorList>
    </citation>
    <scope>NUCLEOTIDE SEQUENCE [LARGE SCALE GENOMIC DNA]</scope>
    <source>
        <strain evidence="1 2">AF27-12</strain>
    </source>
</reference>
<name>A0A412CH62_9FIRM</name>
<dbReference type="AlphaFoldDB" id="A0A412CH62"/>
<dbReference type="GO" id="GO:0016301">
    <property type="term" value="F:kinase activity"/>
    <property type="evidence" value="ECO:0007669"/>
    <property type="project" value="UniProtKB-KW"/>
</dbReference>
<proteinExistence type="predicted"/>
<accession>A0A412CH62</accession>
<dbReference type="EMBL" id="QRTP01000003">
    <property type="protein sequence ID" value="RGQ86079.1"/>
    <property type="molecule type" value="Genomic_DNA"/>
</dbReference>
<dbReference type="Proteomes" id="UP000286147">
    <property type="component" value="Unassembled WGS sequence"/>
</dbReference>
<keyword evidence="1" id="KW-0418">Kinase</keyword>
<dbReference type="InterPro" id="IPR027417">
    <property type="entry name" value="P-loop_NTPase"/>
</dbReference>
<gene>
    <name evidence="1" type="ORF">DWY77_02285</name>
</gene>
<evidence type="ECO:0000313" key="2">
    <source>
        <dbReference type="Proteomes" id="UP000286147"/>
    </source>
</evidence>
<keyword evidence="1" id="KW-0808">Transferase</keyword>
<protein>
    <submittedName>
        <fullName evidence="1">Kinase</fullName>
    </submittedName>
</protein>
<comment type="caution">
    <text evidence="1">The sequence shown here is derived from an EMBL/GenBank/DDBJ whole genome shotgun (WGS) entry which is preliminary data.</text>
</comment>
<dbReference type="Gene3D" id="3.40.50.300">
    <property type="entry name" value="P-loop containing nucleotide triphosphate hydrolases"/>
    <property type="match status" value="1"/>
</dbReference>
<dbReference type="Pfam" id="PF13671">
    <property type="entry name" value="AAA_33"/>
    <property type="match status" value="1"/>
</dbReference>
<organism evidence="1 2">
    <name type="scientific">Megamonas rupellensis</name>
    <dbReference type="NCBI Taxonomy" id="491921"/>
    <lineage>
        <taxon>Bacteria</taxon>
        <taxon>Bacillati</taxon>
        <taxon>Bacillota</taxon>
        <taxon>Negativicutes</taxon>
        <taxon>Selenomonadales</taxon>
        <taxon>Selenomonadaceae</taxon>
        <taxon>Megamonas</taxon>
    </lineage>
</organism>
<evidence type="ECO:0000313" key="1">
    <source>
        <dbReference type="EMBL" id="RGQ86079.1"/>
    </source>
</evidence>
<dbReference type="RefSeq" id="WP_118035539.1">
    <property type="nucleotide sequence ID" value="NZ_QRTP01000003.1"/>
</dbReference>
<dbReference type="SUPFAM" id="SSF52540">
    <property type="entry name" value="P-loop containing nucleoside triphosphate hydrolases"/>
    <property type="match status" value="1"/>
</dbReference>
<sequence length="202" mass="23961">MKNFLILIAGYPGTGKSYLCKMILKEYPDFVTFSPDEVKEQLWDKYGFKNLDEKNKLINLSWEYYYSFIEKLMISDKNIISDYPFSDKQKNYLLNLSKKYNYKIITIRMTADLEILFKRQKTRDLDPSRHLGHILNKYDPKQKTIDRTHAEGLLSHDEFINRCLNRGYNKFQLGDLLTIDVSDFTTADYKTLLSNLNHIIKN</sequence>